<keyword evidence="1" id="KW-0812">Transmembrane</keyword>
<dbReference type="Proteomes" id="UP000325787">
    <property type="component" value="Chromosome"/>
</dbReference>
<keyword evidence="1" id="KW-1133">Transmembrane helix</keyword>
<keyword evidence="1" id="KW-0472">Membrane</keyword>
<protein>
    <recommendedName>
        <fullName evidence="4">GAF domain-containing protein</fullName>
    </recommendedName>
</protein>
<dbReference type="AlphaFoldDB" id="A0A5Q0GWZ2"/>
<feature type="transmembrane region" description="Helical" evidence="1">
    <location>
        <begin position="6"/>
        <end position="26"/>
    </location>
</feature>
<keyword evidence="3" id="KW-1185">Reference proteome</keyword>
<sequence length="251" mass="27429">MLGARLIRVLVIAPAVPVVTLAQLNLPSAQFWHGLRPVLYVAVGLCLLATVHELGSFVSYFGHLGALRSYDQDVRALLSATLSRVEAGTGIDWRSVGVSAYCLRGVPWRRRLIMIDELRLGSGPMPGQPPLRPGKGVVGVACKRSEGVCSNWEDYVKVSIAMGRQRWERQDKEARFGLTWGELLRTESLTWVSAFPVYSRTAKLVGVVAVDAPTDLSGADVSRVIRDLAASMGDVGSPPRSWWSYVGRRNG</sequence>
<name>A0A5Q0GWZ2_SACSY</name>
<evidence type="ECO:0008006" key="4">
    <source>
        <dbReference type="Google" id="ProtNLM"/>
    </source>
</evidence>
<dbReference type="KEGG" id="ssyi:EKG83_14155"/>
<evidence type="ECO:0000313" key="2">
    <source>
        <dbReference type="EMBL" id="QFZ18468.1"/>
    </source>
</evidence>
<dbReference type="EMBL" id="CP034550">
    <property type="protein sequence ID" value="QFZ18468.1"/>
    <property type="molecule type" value="Genomic_DNA"/>
</dbReference>
<evidence type="ECO:0000256" key="1">
    <source>
        <dbReference type="SAM" id="Phobius"/>
    </source>
</evidence>
<accession>A0A5Q0GWZ2</accession>
<proteinExistence type="predicted"/>
<reference evidence="3" key="1">
    <citation type="journal article" date="2021" name="Curr. Microbiol.">
        <title>Complete genome of nocamycin-producing strain Saccharothrix syringae NRRL B-16468 reveals the biosynthetic potential for secondary metabolites.</title>
        <authorList>
            <person name="Mo X."/>
            <person name="Yang S."/>
        </authorList>
    </citation>
    <scope>NUCLEOTIDE SEQUENCE [LARGE SCALE GENOMIC DNA]</scope>
    <source>
        <strain evidence="3">ATCC 51364 / DSM 43886 / JCM 6844 / KCTC 9398 / NBRC 14523 / NRRL B-16468 / INA 2240</strain>
    </source>
</reference>
<gene>
    <name evidence="2" type="ORF">EKG83_14155</name>
</gene>
<organism evidence="2 3">
    <name type="scientific">Saccharothrix syringae</name>
    <name type="common">Nocardiopsis syringae</name>
    <dbReference type="NCBI Taxonomy" id="103733"/>
    <lineage>
        <taxon>Bacteria</taxon>
        <taxon>Bacillati</taxon>
        <taxon>Actinomycetota</taxon>
        <taxon>Actinomycetes</taxon>
        <taxon>Pseudonocardiales</taxon>
        <taxon>Pseudonocardiaceae</taxon>
        <taxon>Saccharothrix</taxon>
    </lineage>
</organism>
<dbReference type="RefSeq" id="WP_033435895.1">
    <property type="nucleotide sequence ID" value="NZ_CP034550.1"/>
</dbReference>
<evidence type="ECO:0000313" key="3">
    <source>
        <dbReference type="Proteomes" id="UP000325787"/>
    </source>
</evidence>
<feature type="transmembrane region" description="Helical" evidence="1">
    <location>
        <begin position="38"/>
        <end position="62"/>
    </location>
</feature>